<dbReference type="InterPro" id="IPR005467">
    <property type="entry name" value="His_kinase_dom"/>
</dbReference>
<evidence type="ECO:0000256" key="12">
    <source>
        <dbReference type="ARBA" id="ARBA00023136"/>
    </source>
</evidence>
<keyword evidence="16" id="KW-1185">Reference proteome</keyword>
<dbReference type="EC" id="2.7.13.3" evidence="4"/>
<dbReference type="InterPro" id="IPR036890">
    <property type="entry name" value="HATPase_C_sf"/>
</dbReference>
<proteinExistence type="predicted"/>
<evidence type="ECO:0000256" key="9">
    <source>
        <dbReference type="ARBA" id="ARBA00022777"/>
    </source>
</evidence>
<evidence type="ECO:0000256" key="11">
    <source>
        <dbReference type="ARBA" id="ARBA00023012"/>
    </source>
</evidence>
<gene>
    <name evidence="15" type="ORF">SAMN05443428_12828</name>
</gene>
<dbReference type="Pfam" id="PF00512">
    <property type="entry name" value="HisKA"/>
    <property type="match status" value="1"/>
</dbReference>
<dbReference type="GO" id="GO:0005886">
    <property type="term" value="C:plasma membrane"/>
    <property type="evidence" value="ECO:0007669"/>
    <property type="project" value="UniProtKB-SubCell"/>
</dbReference>
<dbReference type="AlphaFoldDB" id="A0A1T4YAJ9"/>
<feature type="transmembrane region" description="Helical" evidence="13">
    <location>
        <begin position="36"/>
        <end position="55"/>
    </location>
</feature>
<dbReference type="STRING" id="1147123.SAMN05443428_12828"/>
<reference evidence="16" key="1">
    <citation type="submission" date="2017-02" db="EMBL/GenBank/DDBJ databases">
        <authorList>
            <person name="Varghese N."/>
            <person name="Submissions S."/>
        </authorList>
    </citation>
    <scope>NUCLEOTIDE SEQUENCE [LARGE SCALE GENOMIC DNA]</scope>
    <source>
        <strain evidence="16">USBA 833</strain>
    </source>
</reference>
<evidence type="ECO:0000256" key="5">
    <source>
        <dbReference type="ARBA" id="ARBA00022475"/>
    </source>
</evidence>
<dbReference type="InterPro" id="IPR004358">
    <property type="entry name" value="Sig_transdc_His_kin-like_C"/>
</dbReference>
<keyword evidence="9 15" id="KW-0418">Kinase</keyword>
<dbReference type="CDD" id="cd16922">
    <property type="entry name" value="HATPase_EvgS-ArcB-TorS-like"/>
    <property type="match status" value="1"/>
</dbReference>
<keyword evidence="7" id="KW-0808">Transferase</keyword>
<evidence type="ECO:0000256" key="10">
    <source>
        <dbReference type="ARBA" id="ARBA00022840"/>
    </source>
</evidence>
<dbReference type="PANTHER" id="PTHR43047:SF72">
    <property type="entry name" value="OSMOSENSING HISTIDINE PROTEIN KINASE SLN1"/>
    <property type="match status" value="1"/>
</dbReference>
<accession>A0A1T4YAJ9</accession>
<keyword evidence="6" id="KW-0597">Phosphoprotein</keyword>
<dbReference type="InterPro" id="IPR003594">
    <property type="entry name" value="HATPase_dom"/>
</dbReference>
<evidence type="ECO:0000313" key="15">
    <source>
        <dbReference type="EMBL" id="SKA98341.1"/>
    </source>
</evidence>
<dbReference type="FunFam" id="1.10.287.130:FF:000001">
    <property type="entry name" value="Two-component sensor histidine kinase"/>
    <property type="match status" value="1"/>
</dbReference>
<feature type="transmembrane region" description="Helical" evidence="13">
    <location>
        <begin position="150"/>
        <end position="167"/>
    </location>
</feature>
<evidence type="ECO:0000256" key="2">
    <source>
        <dbReference type="ARBA" id="ARBA00004236"/>
    </source>
</evidence>
<dbReference type="InterPro" id="IPR036097">
    <property type="entry name" value="HisK_dim/P_sf"/>
</dbReference>
<dbReference type="InterPro" id="IPR003661">
    <property type="entry name" value="HisK_dim/P_dom"/>
</dbReference>
<sequence length="486" mass="56426">MIKYILPKKVVFDNYEDRIEFDEMIAENNINRCRDVGVILLHINIILILVDLFLYKPMSDEIVSYKYLYYSHIIVIILISLWLIAFKIITTNKKKFNKRLMNHILINIIIYWCVFMGLNSIYISGHILAYIISIFGISLVFYLSPIESFVTYLISFVVFVSGMIFIVSDVKQLYSNIINSAFVILASFFGSNLIYTSYAKEFVNNKIILKSKIELEKSNIKLKEYEKLRTDFFANISHELRTPLNMIYCSYQMMDLTLKSDNFQKNSMNKYLKVMKQNTFRLIRLINNLIDITKIDDSMFEIKLINCDIVQLVEDITNSASEFIKNKGIELYFDTQIEERIIACDPDKIERIILNLLSNAVKFTPEGGKIFVSIYLKDNNINISVKDTGIGIDDSMKELIFDRFIQVDKSISRNREGSGIGLSLVKSLVKMHNGLITLNSVIGQGSEFIVSLPDIKIKDKNEQDYVTDFMNQRVEKISIEFSDIYE</sequence>
<dbReference type="PRINTS" id="PR00344">
    <property type="entry name" value="BCTRLSENSOR"/>
</dbReference>
<evidence type="ECO:0000256" key="7">
    <source>
        <dbReference type="ARBA" id="ARBA00022679"/>
    </source>
</evidence>
<dbReference type="FunFam" id="3.30.565.10:FF:000023">
    <property type="entry name" value="PAS domain-containing sensor histidine kinase"/>
    <property type="match status" value="1"/>
</dbReference>
<organism evidence="15 16">
    <name type="scientific">Caloramator quimbayensis</name>
    <dbReference type="NCBI Taxonomy" id="1147123"/>
    <lineage>
        <taxon>Bacteria</taxon>
        <taxon>Bacillati</taxon>
        <taxon>Bacillota</taxon>
        <taxon>Clostridia</taxon>
        <taxon>Eubacteriales</taxon>
        <taxon>Clostridiaceae</taxon>
        <taxon>Caloramator</taxon>
    </lineage>
</organism>
<comment type="subcellular location">
    <subcellularLocation>
        <location evidence="2">Cell membrane</location>
    </subcellularLocation>
    <subcellularLocation>
        <location evidence="3">Membrane raft</location>
        <topology evidence="3">Multi-pass membrane protein</topology>
    </subcellularLocation>
</comment>
<keyword evidence="13" id="KW-1133">Transmembrane helix</keyword>
<dbReference type="OrthoDB" id="9813394at2"/>
<evidence type="ECO:0000313" key="16">
    <source>
        <dbReference type="Proteomes" id="UP000190105"/>
    </source>
</evidence>
<keyword evidence="10" id="KW-0067">ATP-binding</keyword>
<dbReference type="GO" id="GO:0000155">
    <property type="term" value="F:phosphorelay sensor kinase activity"/>
    <property type="evidence" value="ECO:0007669"/>
    <property type="project" value="InterPro"/>
</dbReference>
<dbReference type="RefSeq" id="WP_078697549.1">
    <property type="nucleotide sequence ID" value="NZ_FUYH01000028.1"/>
</dbReference>
<evidence type="ECO:0000256" key="13">
    <source>
        <dbReference type="SAM" id="Phobius"/>
    </source>
</evidence>
<feature type="transmembrane region" description="Helical" evidence="13">
    <location>
        <begin position="173"/>
        <end position="195"/>
    </location>
</feature>
<dbReference type="SUPFAM" id="SSF55874">
    <property type="entry name" value="ATPase domain of HSP90 chaperone/DNA topoisomerase II/histidine kinase"/>
    <property type="match status" value="1"/>
</dbReference>
<evidence type="ECO:0000259" key="14">
    <source>
        <dbReference type="PROSITE" id="PS50109"/>
    </source>
</evidence>
<dbReference type="CDD" id="cd00082">
    <property type="entry name" value="HisKA"/>
    <property type="match status" value="1"/>
</dbReference>
<keyword evidence="12 13" id="KW-0472">Membrane</keyword>
<evidence type="ECO:0000256" key="4">
    <source>
        <dbReference type="ARBA" id="ARBA00012438"/>
    </source>
</evidence>
<dbReference type="Proteomes" id="UP000190105">
    <property type="component" value="Unassembled WGS sequence"/>
</dbReference>
<dbReference type="SMART" id="SM00387">
    <property type="entry name" value="HATPase_c"/>
    <property type="match status" value="1"/>
</dbReference>
<keyword evidence="13" id="KW-0812">Transmembrane</keyword>
<feature type="transmembrane region" description="Helical" evidence="13">
    <location>
        <begin position="127"/>
        <end position="143"/>
    </location>
</feature>
<evidence type="ECO:0000256" key="6">
    <source>
        <dbReference type="ARBA" id="ARBA00022553"/>
    </source>
</evidence>
<evidence type="ECO:0000256" key="8">
    <source>
        <dbReference type="ARBA" id="ARBA00022741"/>
    </source>
</evidence>
<dbReference type="PANTHER" id="PTHR43047">
    <property type="entry name" value="TWO-COMPONENT HISTIDINE PROTEIN KINASE"/>
    <property type="match status" value="1"/>
</dbReference>
<dbReference type="GO" id="GO:0045121">
    <property type="term" value="C:membrane raft"/>
    <property type="evidence" value="ECO:0007669"/>
    <property type="project" value="UniProtKB-SubCell"/>
</dbReference>
<dbReference type="GO" id="GO:0009927">
    <property type="term" value="F:histidine phosphotransfer kinase activity"/>
    <property type="evidence" value="ECO:0007669"/>
    <property type="project" value="TreeGrafter"/>
</dbReference>
<comment type="catalytic activity">
    <reaction evidence="1">
        <text>ATP + protein L-histidine = ADP + protein N-phospho-L-histidine.</text>
        <dbReference type="EC" id="2.7.13.3"/>
    </reaction>
</comment>
<evidence type="ECO:0000256" key="3">
    <source>
        <dbReference type="ARBA" id="ARBA00004314"/>
    </source>
</evidence>
<dbReference type="EMBL" id="FUYH01000028">
    <property type="protein sequence ID" value="SKA98341.1"/>
    <property type="molecule type" value="Genomic_DNA"/>
</dbReference>
<dbReference type="PROSITE" id="PS50109">
    <property type="entry name" value="HIS_KIN"/>
    <property type="match status" value="1"/>
</dbReference>
<protein>
    <recommendedName>
        <fullName evidence="4">histidine kinase</fullName>
        <ecNumber evidence="4">2.7.13.3</ecNumber>
    </recommendedName>
</protein>
<dbReference type="Gene3D" id="1.10.287.130">
    <property type="match status" value="1"/>
</dbReference>
<name>A0A1T4YAJ9_9CLOT</name>
<dbReference type="Pfam" id="PF02518">
    <property type="entry name" value="HATPase_c"/>
    <property type="match status" value="1"/>
</dbReference>
<dbReference type="Gene3D" id="3.30.565.10">
    <property type="entry name" value="Histidine kinase-like ATPase, C-terminal domain"/>
    <property type="match status" value="1"/>
</dbReference>
<evidence type="ECO:0000256" key="1">
    <source>
        <dbReference type="ARBA" id="ARBA00000085"/>
    </source>
</evidence>
<dbReference type="SUPFAM" id="SSF47384">
    <property type="entry name" value="Homodimeric domain of signal transducing histidine kinase"/>
    <property type="match status" value="1"/>
</dbReference>
<dbReference type="GO" id="GO:0005524">
    <property type="term" value="F:ATP binding"/>
    <property type="evidence" value="ECO:0007669"/>
    <property type="project" value="UniProtKB-KW"/>
</dbReference>
<feature type="transmembrane region" description="Helical" evidence="13">
    <location>
        <begin position="100"/>
        <end position="121"/>
    </location>
</feature>
<feature type="domain" description="Histidine kinase" evidence="14">
    <location>
        <begin position="235"/>
        <end position="456"/>
    </location>
</feature>
<dbReference type="SMART" id="SM00388">
    <property type="entry name" value="HisKA"/>
    <property type="match status" value="1"/>
</dbReference>
<keyword evidence="8" id="KW-0547">Nucleotide-binding</keyword>
<keyword evidence="11" id="KW-0902">Two-component regulatory system</keyword>
<keyword evidence="5" id="KW-1003">Cell membrane</keyword>
<feature type="transmembrane region" description="Helical" evidence="13">
    <location>
        <begin position="67"/>
        <end position="88"/>
    </location>
</feature>